<gene>
    <name evidence="2" type="ORF">EA658_13755</name>
</gene>
<dbReference type="InterPro" id="IPR017880">
    <property type="entry name" value="KilA_N"/>
</dbReference>
<evidence type="ECO:0000313" key="3">
    <source>
        <dbReference type="Proteomes" id="UP000293089"/>
    </source>
</evidence>
<name>A0ABY1WB34_9GAMM</name>
<dbReference type="PROSITE" id="PS51301">
    <property type="entry name" value="KILA_N"/>
    <property type="match status" value="1"/>
</dbReference>
<feature type="domain" description="KilA-N" evidence="1">
    <location>
        <begin position="4"/>
        <end position="113"/>
    </location>
</feature>
<dbReference type="Pfam" id="PF04383">
    <property type="entry name" value="KilA-N"/>
    <property type="match status" value="1"/>
</dbReference>
<dbReference type="InterPro" id="IPR018004">
    <property type="entry name" value="KilA/APSES_HTH"/>
</dbReference>
<evidence type="ECO:0000259" key="1">
    <source>
        <dbReference type="PROSITE" id="PS51301"/>
    </source>
</evidence>
<comment type="caution">
    <text evidence="2">The sequence shown here is derived from an EMBL/GenBank/DDBJ whole genome shotgun (WGS) entry which is preliminary data.</text>
</comment>
<accession>A0ABY1WB34</accession>
<evidence type="ECO:0000313" key="2">
    <source>
        <dbReference type="EMBL" id="TAA18210.1"/>
    </source>
</evidence>
<keyword evidence="3" id="KW-1185">Reference proteome</keyword>
<dbReference type="EMBL" id="SHME01000004">
    <property type="protein sequence ID" value="TAA18210.1"/>
    <property type="molecule type" value="Genomic_DNA"/>
</dbReference>
<dbReference type="SMART" id="SM01252">
    <property type="entry name" value="KilA-N"/>
    <property type="match status" value="1"/>
</dbReference>
<organism evidence="2 3">
    <name type="scientific">Pseudoxanthomonas winnipegensis</name>
    <dbReference type="NCBI Taxonomy" id="2480810"/>
    <lineage>
        <taxon>Bacteria</taxon>
        <taxon>Pseudomonadati</taxon>
        <taxon>Pseudomonadota</taxon>
        <taxon>Gammaproteobacteria</taxon>
        <taxon>Lysobacterales</taxon>
        <taxon>Lysobacteraceae</taxon>
        <taxon>Pseudoxanthomonas</taxon>
    </lineage>
</organism>
<reference evidence="2 3" key="1">
    <citation type="submission" date="2019-02" db="EMBL/GenBank/DDBJ databases">
        <title>WGS of Pseudoxanthomonas species novum from clinical isolates.</title>
        <authorList>
            <person name="Bernier A.-M."/>
            <person name="Bernard K."/>
            <person name="Vachon A."/>
        </authorList>
    </citation>
    <scope>NUCLEOTIDE SEQUENCE [LARGE SCALE GENOMIC DNA]</scope>
    <source>
        <strain evidence="3">NML 170316</strain>
    </source>
</reference>
<sequence length="269" mass="29254">MRGAAAVSALVIANTQIRQDGVGRYCLNDLHQASGGALKHQPFRFTRTQQAQDLVAEIEKDGEGLTISGEAPLIQVNDGFGNGTYAVKELVYAYAMWISAAFHLHVIRAYDALVREAPLAAPVLAAQPQHRADQLVSAGRIFSAALRTARQLRMPPARAMQAAFACAHRHTGIDWADELDATLPEPALPAADPLQDAITEYLAGVDSFEMAHLIEALHLGDPRDSGLMKRIGAIARRHGWAPRRHVRPGGAFYTVWRPLTGGFDSQHKC</sequence>
<dbReference type="Proteomes" id="UP000293089">
    <property type="component" value="Unassembled WGS sequence"/>
</dbReference>
<proteinExistence type="predicted"/>
<protein>
    <submittedName>
        <fullName evidence="2">KilA-N domain-containing protein</fullName>
    </submittedName>
</protein>